<dbReference type="AlphaFoldDB" id="A0A0A9H2E3"/>
<evidence type="ECO:0000313" key="2">
    <source>
        <dbReference type="EMBL" id="JAE29001.1"/>
    </source>
</evidence>
<name>A0A0A9H2E3_ARUDO</name>
<dbReference type="EMBL" id="GBRH01168895">
    <property type="protein sequence ID" value="JAE29001.1"/>
    <property type="molecule type" value="Transcribed_RNA"/>
</dbReference>
<organism evidence="2">
    <name type="scientific">Arundo donax</name>
    <name type="common">Giant reed</name>
    <name type="synonym">Donax arundinaceus</name>
    <dbReference type="NCBI Taxonomy" id="35708"/>
    <lineage>
        <taxon>Eukaryota</taxon>
        <taxon>Viridiplantae</taxon>
        <taxon>Streptophyta</taxon>
        <taxon>Embryophyta</taxon>
        <taxon>Tracheophyta</taxon>
        <taxon>Spermatophyta</taxon>
        <taxon>Magnoliopsida</taxon>
        <taxon>Liliopsida</taxon>
        <taxon>Poales</taxon>
        <taxon>Poaceae</taxon>
        <taxon>PACMAD clade</taxon>
        <taxon>Arundinoideae</taxon>
        <taxon>Arundineae</taxon>
        <taxon>Arundo</taxon>
    </lineage>
</organism>
<proteinExistence type="predicted"/>
<feature type="transmembrane region" description="Helical" evidence="1">
    <location>
        <begin position="6"/>
        <end position="23"/>
    </location>
</feature>
<reference evidence="2" key="1">
    <citation type="submission" date="2014-09" db="EMBL/GenBank/DDBJ databases">
        <authorList>
            <person name="Magalhaes I.L.F."/>
            <person name="Oliveira U."/>
            <person name="Santos F.R."/>
            <person name="Vidigal T.H.D.A."/>
            <person name="Brescovit A.D."/>
            <person name="Santos A.J."/>
        </authorList>
    </citation>
    <scope>NUCLEOTIDE SEQUENCE</scope>
    <source>
        <tissue evidence="2">Shoot tissue taken approximately 20 cm above the soil surface</tissue>
    </source>
</reference>
<keyword evidence="1" id="KW-0812">Transmembrane</keyword>
<accession>A0A0A9H2E3</accession>
<protein>
    <submittedName>
        <fullName evidence="2">Uncharacterized protein</fullName>
    </submittedName>
</protein>
<keyword evidence="1" id="KW-1133">Transmembrane helix</keyword>
<sequence>MIEICIFISNIFIVADICMIMNYRMAQTIKISVEHAFNCRYHFNQGSNFHCCQCIYQVIPHSI</sequence>
<reference evidence="2" key="2">
    <citation type="journal article" date="2015" name="Data Brief">
        <title>Shoot transcriptome of the giant reed, Arundo donax.</title>
        <authorList>
            <person name="Barrero R.A."/>
            <person name="Guerrero F.D."/>
            <person name="Moolhuijzen P."/>
            <person name="Goolsby J.A."/>
            <person name="Tidwell J."/>
            <person name="Bellgard S.E."/>
            <person name="Bellgard M.I."/>
        </authorList>
    </citation>
    <scope>NUCLEOTIDE SEQUENCE</scope>
    <source>
        <tissue evidence="2">Shoot tissue taken approximately 20 cm above the soil surface</tissue>
    </source>
</reference>
<keyword evidence="1" id="KW-0472">Membrane</keyword>
<evidence type="ECO:0000256" key="1">
    <source>
        <dbReference type="SAM" id="Phobius"/>
    </source>
</evidence>